<evidence type="ECO:0000313" key="8">
    <source>
        <dbReference type="Proteomes" id="UP000037510"/>
    </source>
</evidence>
<dbReference type="InterPro" id="IPR047187">
    <property type="entry name" value="SF1_C_Upf1"/>
</dbReference>
<organism evidence="7 8">
    <name type="scientific">Operophtera brumata</name>
    <name type="common">Winter moth</name>
    <name type="synonym">Phalaena brumata</name>
    <dbReference type="NCBI Taxonomy" id="104452"/>
    <lineage>
        <taxon>Eukaryota</taxon>
        <taxon>Metazoa</taxon>
        <taxon>Ecdysozoa</taxon>
        <taxon>Arthropoda</taxon>
        <taxon>Hexapoda</taxon>
        <taxon>Insecta</taxon>
        <taxon>Pterygota</taxon>
        <taxon>Neoptera</taxon>
        <taxon>Endopterygota</taxon>
        <taxon>Lepidoptera</taxon>
        <taxon>Glossata</taxon>
        <taxon>Ditrysia</taxon>
        <taxon>Geometroidea</taxon>
        <taxon>Geometridae</taxon>
        <taxon>Larentiinae</taxon>
        <taxon>Operophtera</taxon>
    </lineage>
</organism>
<dbReference type="InterPro" id="IPR041679">
    <property type="entry name" value="DNA2/NAM7-like_C"/>
</dbReference>
<feature type="compositionally biased region" description="Basic and acidic residues" evidence="5">
    <location>
        <begin position="431"/>
        <end position="440"/>
    </location>
</feature>
<dbReference type="STRING" id="104452.A0A0L7L1W8"/>
<keyword evidence="1" id="KW-0547">Nucleotide-binding</keyword>
<protein>
    <submittedName>
        <fullName evidence="7">Putative splicing endonuclease positive effector sen1</fullName>
    </submittedName>
</protein>
<feature type="domain" description="DNA2/NAM7 helicase-like C-terminal" evidence="6">
    <location>
        <begin position="1065"/>
        <end position="1114"/>
    </location>
</feature>
<name>A0A0L7L1W8_OPEBR</name>
<accession>A0A0L7L1W8</accession>
<dbReference type="Gene3D" id="3.40.50.300">
    <property type="entry name" value="P-loop containing nucleotide triphosphate hydrolases"/>
    <property type="match status" value="3"/>
</dbReference>
<feature type="compositionally biased region" description="Basic and acidic residues" evidence="5">
    <location>
        <begin position="334"/>
        <end position="343"/>
    </location>
</feature>
<keyword evidence="3" id="KW-0347">Helicase</keyword>
<dbReference type="GO" id="GO:0004519">
    <property type="term" value="F:endonuclease activity"/>
    <property type="evidence" value="ECO:0007669"/>
    <property type="project" value="UniProtKB-KW"/>
</dbReference>
<dbReference type="Proteomes" id="UP000037510">
    <property type="component" value="Unassembled WGS sequence"/>
</dbReference>
<dbReference type="PANTHER" id="PTHR43788">
    <property type="entry name" value="DNA2/NAM7 HELICASE FAMILY MEMBER"/>
    <property type="match status" value="1"/>
</dbReference>
<dbReference type="InterPro" id="IPR027417">
    <property type="entry name" value="P-loop_NTPase"/>
</dbReference>
<feature type="compositionally biased region" description="Basic and acidic residues" evidence="5">
    <location>
        <begin position="537"/>
        <end position="549"/>
    </location>
</feature>
<dbReference type="Pfam" id="PF13087">
    <property type="entry name" value="AAA_12"/>
    <property type="match status" value="2"/>
</dbReference>
<feature type="compositionally biased region" description="Basic and acidic residues" evidence="5">
    <location>
        <begin position="371"/>
        <end position="390"/>
    </location>
</feature>
<dbReference type="GO" id="GO:0016787">
    <property type="term" value="F:hydrolase activity"/>
    <property type="evidence" value="ECO:0007669"/>
    <property type="project" value="UniProtKB-KW"/>
</dbReference>
<feature type="compositionally biased region" description="Basic and acidic residues" evidence="5">
    <location>
        <begin position="239"/>
        <end position="250"/>
    </location>
</feature>
<keyword evidence="7" id="KW-0255">Endonuclease</keyword>
<feature type="region of interest" description="Disordered" evidence="5">
    <location>
        <begin position="234"/>
        <end position="259"/>
    </location>
</feature>
<evidence type="ECO:0000313" key="7">
    <source>
        <dbReference type="EMBL" id="KOB69254.1"/>
    </source>
</evidence>
<keyword evidence="8" id="KW-1185">Reference proteome</keyword>
<evidence type="ECO:0000259" key="6">
    <source>
        <dbReference type="Pfam" id="PF13087"/>
    </source>
</evidence>
<feature type="compositionally biased region" description="Basic and acidic residues" evidence="5">
    <location>
        <begin position="467"/>
        <end position="483"/>
    </location>
</feature>
<dbReference type="GO" id="GO:0043139">
    <property type="term" value="F:5'-3' DNA helicase activity"/>
    <property type="evidence" value="ECO:0007669"/>
    <property type="project" value="TreeGrafter"/>
</dbReference>
<evidence type="ECO:0000256" key="2">
    <source>
        <dbReference type="ARBA" id="ARBA00022801"/>
    </source>
</evidence>
<dbReference type="GO" id="GO:0005524">
    <property type="term" value="F:ATP binding"/>
    <property type="evidence" value="ECO:0007669"/>
    <property type="project" value="UniProtKB-KW"/>
</dbReference>
<proteinExistence type="predicted"/>
<feature type="compositionally biased region" description="Basic residues" evidence="5">
    <location>
        <begin position="484"/>
        <end position="503"/>
    </location>
</feature>
<feature type="region of interest" description="Disordered" evidence="5">
    <location>
        <begin position="979"/>
        <end position="1017"/>
    </location>
</feature>
<dbReference type="PANTHER" id="PTHR43788:SF8">
    <property type="entry name" value="DNA-BINDING PROTEIN SMUBP-2"/>
    <property type="match status" value="1"/>
</dbReference>
<comment type="caution">
    <text evidence="7">The sequence shown here is derived from an EMBL/GenBank/DDBJ whole genome shotgun (WGS) entry which is preliminary data.</text>
</comment>
<feature type="region of interest" description="Disordered" evidence="5">
    <location>
        <begin position="278"/>
        <end position="586"/>
    </location>
</feature>
<keyword evidence="7" id="KW-0540">Nuclease</keyword>
<evidence type="ECO:0000256" key="3">
    <source>
        <dbReference type="ARBA" id="ARBA00022806"/>
    </source>
</evidence>
<feature type="domain" description="DNA2/NAM7 helicase-like C-terminal" evidence="6">
    <location>
        <begin position="1136"/>
        <end position="1189"/>
    </location>
</feature>
<feature type="compositionally biased region" description="Polar residues" evidence="5">
    <location>
        <begin position="402"/>
        <end position="415"/>
    </location>
</feature>
<dbReference type="EMBL" id="JTDY01003618">
    <property type="protein sequence ID" value="KOB69254.1"/>
    <property type="molecule type" value="Genomic_DNA"/>
</dbReference>
<feature type="compositionally biased region" description="Polar residues" evidence="5">
    <location>
        <begin position="452"/>
        <end position="466"/>
    </location>
</feature>
<sequence>MSSCQHSGDKLSSNGVYVGPEKIPQNKPYILKDFDIVGIGWVSGAPLADINNEEKFVFKLYKENGEPSFSNRIQFQNEYEMDDIDEHLNALHCDNHISPKIPSSVSCKLPLKRKADKSIDVDQIKVEIKEEKKIRIITMDDDVVDLLSDSENELQIKQTDNMLKNIKLEPIREEPQKETIKDKIKCENHYMEYEAFDVKQEYLGYDDEPITVDSDSDSESDHWYLRLSQSSPGKPFIRKSQDRVEIKQEDSSYSQMDDDYGGFMENEEEEEYLDDLITIPTEPPEQTSDLNKTKSDEEELDDIIRLDTTKLPNSEPIEDNNVGRDEVDAFSSDEIPKEIEKSTEMPIVQPQYDLQSKVRKHSSRRQITNSQKEERKKRLKEIATKDKECDPDVQNSSNSSNKCTTNINKISSSNRGAFLTDSVQVVKPVKRKEESKDTKSKQKKSASPPMPETNSKQPKDTISSVDVENRIKQTDISAKDGHKSSKTKSKSHTSRSKSSHSKSHNSSETDKVRVPLKSLKPEIESGATAKSTSSHNKSHDSSKAHEARVPLKSVKPLTDCDKTHSGKPFSKVEPLPPKKSKKSVHFSDDGPEVHIFEIEPGNKLKKTSLVKMSLLDSRQMPVFSLEKITLMKILRWNPHWLDEQINNNDPPPILGHNNTPMSTFHSYVNHQQYIQLVGDLLLMEIWECLSMAYLKMRNQSKGLQMRIGSLPPVPTQERCYELFSLSVNISLPSNGPKSNVPRVGEIILATFGPDNAKRFFFVYNVRCLPSPPNNIHSFYSISLHATFTDKMKSLRQGEVIVGVSLAYINKELNLFEAMEYLAGSPLSEAILRPEPRHFQSNYIPGNPINSQWTKTLNSSQQTAVMSSVSAALGDKPSIQMVQGPPGTDRTVMSSLSAALVDKPSIQMVQGPPGTDRAVMNSLSAALEDKPSLYMVQGPPGTDRAVMSSLSAALEDKPSLYMVQGPPGTGNYRFQSESADRVVMSSPRARRQLAAARDSRRGALPGRTRAAPRPAGGGMLPVLATYTSLRDVGSQQLATRDAARFQAEPVPHPGLQEERAKKYGLGESLFSRLTSSSEQAPASGRVVLLNQQYRMHPDIADYPNRAFYGGLVRSVSPQRPPDLPMPPYTIVSISSGDKGQVEVNTVDSFQGQERDVVVVSLARSQGVGFLTDAGRMNVMLTRAKHALLICLNPHALLLESSQGVGFLTDAGRMYVMLTRAKHALLICLNPHALLLENSQGIGFLTDAGRMNVMLTRAKHALLICLNPHAFLKNHQWRTLVEDAQRRNMYRVLPNQMCQPAAGPVPHDDILKYIAYK</sequence>
<dbReference type="SUPFAM" id="SSF52540">
    <property type="entry name" value="P-loop containing nucleoside triphosphate hydrolases"/>
    <property type="match status" value="1"/>
</dbReference>
<reference evidence="7 8" key="1">
    <citation type="journal article" date="2015" name="Genome Biol. Evol.">
        <title>The genome of winter moth (Operophtera brumata) provides a genomic perspective on sexual dimorphism and phenology.</title>
        <authorList>
            <person name="Derks M.F."/>
            <person name="Smit S."/>
            <person name="Salis L."/>
            <person name="Schijlen E."/>
            <person name="Bossers A."/>
            <person name="Mateman C."/>
            <person name="Pijl A.S."/>
            <person name="de Ridder D."/>
            <person name="Groenen M.A."/>
            <person name="Visser M.E."/>
            <person name="Megens H.J."/>
        </authorList>
    </citation>
    <scope>NUCLEOTIDE SEQUENCE [LARGE SCALE GENOMIC DNA]</scope>
    <source>
        <strain evidence="7">WM2013NL</strain>
        <tissue evidence="7">Head and thorax</tissue>
    </source>
</reference>
<evidence type="ECO:0000256" key="1">
    <source>
        <dbReference type="ARBA" id="ARBA00022741"/>
    </source>
</evidence>
<keyword evidence="4" id="KW-0067">ATP-binding</keyword>
<feature type="compositionally biased region" description="Basic and acidic residues" evidence="5">
    <location>
        <begin position="505"/>
        <end position="523"/>
    </location>
</feature>
<evidence type="ECO:0000256" key="5">
    <source>
        <dbReference type="SAM" id="MobiDB-lite"/>
    </source>
</evidence>
<keyword evidence="2" id="KW-0378">Hydrolase</keyword>
<dbReference type="CDD" id="cd18808">
    <property type="entry name" value="SF1_C_Upf1"/>
    <property type="match status" value="1"/>
</dbReference>
<evidence type="ECO:0000256" key="4">
    <source>
        <dbReference type="ARBA" id="ARBA00022840"/>
    </source>
</evidence>
<dbReference type="InterPro" id="IPR050534">
    <property type="entry name" value="Coronavir_polyprotein_1ab"/>
</dbReference>
<gene>
    <name evidence="7" type="ORF">OBRU01_13920</name>
</gene>